<dbReference type="Gene3D" id="3.30.420.10">
    <property type="entry name" value="Ribonuclease H-like superfamily/Ribonuclease H"/>
    <property type="match status" value="1"/>
</dbReference>
<evidence type="ECO:0000313" key="2">
    <source>
        <dbReference type="EMBL" id="POM60165.1"/>
    </source>
</evidence>
<reference evidence="2 3" key="1">
    <citation type="journal article" date="2017" name="Genome Biol. Evol.">
        <title>Phytophthora megakarya and P. palmivora, closely related causal agents of cacao black pod rot, underwent increases in genome sizes and gene numbers by different mechanisms.</title>
        <authorList>
            <person name="Ali S.S."/>
            <person name="Shao J."/>
            <person name="Lary D.J."/>
            <person name="Kronmiller B."/>
            <person name="Shen D."/>
            <person name="Strem M.D."/>
            <person name="Amoako-Attah I."/>
            <person name="Akrofi A.Y."/>
            <person name="Begoude B.A."/>
            <person name="Ten Hoopen G.M."/>
            <person name="Coulibaly K."/>
            <person name="Kebe B.I."/>
            <person name="Melnick R.L."/>
            <person name="Guiltinan M.J."/>
            <person name="Tyler B.M."/>
            <person name="Meinhardt L.W."/>
            <person name="Bailey B.A."/>
        </authorList>
    </citation>
    <scope>NUCLEOTIDE SEQUENCE [LARGE SCALE GENOMIC DNA]</scope>
    <source>
        <strain evidence="3">sbr112.9</strain>
    </source>
</reference>
<dbReference type="SUPFAM" id="SSF53098">
    <property type="entry name" value="Ribonuclease H-like"/>
    <property type="match status" value="1"/>
</dbReference>
<name>A0A2P4X3N9_9STRA</name>
<dbReference type="GO" id="GO:0015074">
    <property type="term" value="P:DNA integration"/>
    <property type="evidence" value="ECO:0007669"/>
    <property type="project" value="InterPro"/>
</dbReference>
<evidence type="ECO:0000259" key="1">
    <source>
        <dbReference type="PROSITE" id="PS50994"/>
    </source>
</evidence>
<dbReference type="GO" id="GO:0003676">
    <property type="term" value="F:nucleic acid binding"/>
    <property type="evidence" value="ECO:0007669"/>
    <property type="project" value="InterPro"/>
</dbReference>
<dbReference type="InterPro" id="IPR036397">
    <property type="entry name" value="RNaseH_sf"/>
</dbReference>
<dbReference type="InterPro" id="IPR012337">
    <property type="entry name" value="RNaseH-like_sf"/>
</dbReference>
<protein>
    <recommendedName>
        <fullName evidence="1">Integrase catalytic domain-containing protein</fullName>
    </recommendedName>
</protein>
<dbReference type="PANTHER" id="PTHR40866:SF1">
    <property type="entry name" value="BED-TYPE DOMAIN-CONTAINING PROTEIN"/>
    <property type="match status" value="1"/>
</dbReference>
<organism evidence="2 3">
    <name type="scientific">Phytophthora palmivora</name>
    <dbReference type="NCBI Taxonomy" id="4796"/>
    <lineage>
        <taxon>Eukaryota</taxon>
        <taxon>Sar</taxon>
        <taxon>Stramenopiles</taxon>
        <taxon>Oomycota</taxon>
        <taxon>Peronosporomycetes</taxon>
        <taxon>Peronosporales</taxon>
        <taxon>Peronosporaceae</taxon>
        <taxon>Phytophthora</taxon>
    </lineage>
</organism>
<feature type="domain" description="Integrase catalytic" evidence="1">
    <location>
        <begin position="220"/>
        <end position="313"/>
    </location>
</feature>
<sequence>MVVVIRPAQPAFTSAQVAGFYFRPCRDDYDDAIVKYFRCRCGIVRKQTRRNGYTNLMHVRSEHPNFEAEMLDATTAETGSLMGYVQRTSQNLYGWLDRIVKNNLPLTFCENRAARRLSRLTRTERAALKPFEVSSLSAADNTKEGERDSFVERLQKRRRLEQKEQQYQMLSSIPPTSNVVERFFSIAWLTFGHEHNAMHSMTHEQILFLRQNESYWDWVSDQGSHFKNLVMEELATLLGVQHHFVTAYCPWANGTVEVVNRQLLKCLRSLLSGRKIPPARWVSVLRVVRTALNHQSADRLGNRAPVTAFTGLPATTPVSVIFKSKN</sequence>
<accession>A0A2P4X3N9</accession>
<keyword evidence="3" id="KW-1185">Reference proteome</keyword>
<gene>
    <name evidence="2" type="ORF">PHPALM_31010</name>
</gene>
<comment type="caution">
    <text evidence="2">The sequence shown here is derived from an EMBL/GenBank/DDBJ whole genome shotgun (WGS) entry which is preliminary data.</text>
</comment>
<dbReference type="OrthoDB" id="1713704at2759"/>
<dbReference type="PANTHER" id="PTHR40866">
    <property type="entry name" value="BED-TYPE DOMAIN-CONTAINING PROTEIN"/>
    <property type="match status" value="1"/>
</dbReference>
<proteinExistence type="predicted"/>
<dbReference type="InterPro" id="IPR001584">
    <property type="entry name" value="Integrase_cat-core"/>
</dbReference>
<dbReference type="PROSITE" id="PS50994">
    <property type="entry name" value="INTEGRASE"/>
    <property type="match status" value="1"/>
</dbReference>
<dbReference type="AlphaFoldDB" id="A0A2P4X3N9"/>
<evidence type="ECO:0000313" key="3">
    <source>
        <dbReference type="Proteomes" id="UP000237271"/>
    </source>
</evidence>
<dbReference type="Proteomes" id="UP000237271">
    <property type="component" value="Unassembled WGS sequence"/>
</dbReference>
<dbReference type="EMBL" id="NCKW01016926">
    <property type="protein sequence ID" value="POM60165.1"/>
    <property type="molecule type" value="Genomic_DNA"/>
</dbReference>